<proteinExistence type="predicted"/>
<dbReference type="EMBL" id="CP003539">
    <property type="protein sequence ID" value="AFX99678.1"/>
    <property type="molecule type" value="Genomic_DNA"/>
</dbReference>
<dbReference type="AlphaFoldDB" id="K7Z666"/>
<keyword evidence="2" id="KW-1185">Reference proteome</keyword>
<name>K7Z666_9PROT</name>
<dbReference type="HOGENOM" id="CLU_3197429_0_0_5"/>
<organism evidence="1 2">
    <name type="scientific">Candidatus Endolissoclinum faulkneri L2</name>
    <dbReference type="NCBI Taxonomy" id="1193729"/>
    <lineage>
        <taxon>Bacteria</taxon>
        <taxon>Pseudomonadati</taxon>
        <taxon>Pseudomonadota</taxon>
        <taxon>Alphaproteobacteria</taxon>
        <taxon>Rhodospirillales</taxon>
        <taxon>Rhodospirillaceae</taxon>
        <taxon>Candidatus Endolissoclinum</taxon>
    </lineage>
</organism>
<dbReference type="KEGG" id="thal:A1OE_1509"/>
<sequence>MNGNVCKKNNSHNCKNYLQQISRLCFINDFLLKIILLNYKMIVIL</sequence>
<gene>
    <name evidence="1" type="ORF">A1OE_1509</name>
</gene>
<evidence type="ECO:0000313" key="2">
    <source>
        <dbReference type="Proteomes" id="UP000010077"/>
    </source>
</evidence>
<dbReference type="STRING" id="1193729.A1OE_1509"/>
<evidence type="ECO:0000313" key="1">
    <source>
        <dbReference type="EMBL" id="AFX99678.1"/>
    </source>
</evidence>
<protein>
    <submittedName>
        <fullName evidence="1">Uncharacterized protein</fullName>
    </submittedName>
</protein>
<accession>K7Z666</accession>
<dbReference type="Proteomes" id="UP000010077">
    <property type="component" value="Chromosome"/>
</dbReference>
<reference evidence="1 2" key="1">
    <citation type="journal article" date="2012" name="Proc. Natl. Acad. Sci. U.S.A.">
        <title>Genome streamlining and chemical defense in a coral reef symbiosis.</title>
        <authorList>
            <person name="Kwan J.C."/>
            <person name="Donia M.S."/>
            <person name="Han A.W."/>
            <person name="Hirose E."/>
            <person name="Haygood M.G."/>
            <person name="Schmidt E.W."/>
        </authorList>
    </citation>
    <scope>NUCLEOTIDE SEQUENCE [LARGE SCALE GENOMIC DNA]</scope>
    <source>
        <strain evidence="1 2">L2</strain>
    </source>
</reference>